<dbReference type="Proteomes" id="UP000631421">
    <property type="component" value="Unassembled WGS sequence"/>
</dbReference>
<reference evidence="4" key="1">
    <citation type="journal article" date="2015" name="ISME J.">
        <title>Draft Genome Sequence of Streptomyces incarnatus NRRL8089, which Produces the Nucleoside Antibiotic Sinefungin.</title>
        <authorList>
            <person name="Oshima K."/>
            <person name="Hattori M."/>
            <person name="Shimizu H."/>
            <person name="Fukuda K."/>
            <person name="Nemoto M."/>
            <person name="Inagaki K."/>
            <person name="Tamura T."/>
        </authorList>
    </citation>
    <scope>NUCLEOTIDE SEQUENCE</scope>
    <source>
        <strain evidence="4">FACHB-1277</strain>
    </source>
</reference>
<keyword evidence="2" id="KW-0812">Transmembrane</keyword>
<keyword evidence="2" id="KW-0472">Membrane</keyword>
<sequence length="232" mass="24879">MSKNKVHECPKCSKISFTQIKPNVFKCFACDHHKDLNDPDFKWLPIAIAVGSCTGLIGIAIGIFSFNQILPNRSTNTPSPSSNQIAAASMGAEPAQAAPKANSQQKPKAIAKAISGNQVVLEISGKPQEVILCGLTAPMPNSPLFGAATQNLQQLLDRTGADNLMLTAIADSNGTPIVELYDRRENISLNAHQVASGYTTSSQFLAKPCRDRAQILAKVQEAQAQQKGLWQP</sequence>
<protein>
    <recommendedName>
        <fullName evidence="3">TNase-like domain-containing protein</fullName>
    </recommendedName>
</protein>
<evidence type="ECO:0000256" key="2">
    <source>
        <dbReference type="SAM" id="Phobius"/>
    </source>
</evidence>
<dbReference type="InterPro" id="IPR016071">
    <property type="entry name" value="Staphylococal_nuclease_OB-fold"/>
</dbReference>
<dbReference type="AlphaFoldDB" id="A0A926Z6G0"/>
<name>A0A926Z6G0_9CYAN</name>
<feature type="transmembrane region" description="Helical" evidence="2">
    <location>
        <begin position="43"/>
        <end position="66"/>
    </location>
</feature>
<evidence type="ECO:0000313" key="4">
    <source>
        <dbReference type="EMBL" id="MBD2151131.1"/>
    </source>
</evidence>
<keyword evidence="5" id="KW-1185">Reference proteome</keyword>
<dbReference type="InterPro" id="IPR035437">
    <property type="entry name" value="SNase_OB-fold_sf"/>
</dbReference>
<evidence type="ECO:0000313" key="5">
    <source>
        <dbReference type="Proteomes" id="UP000631421"/>
    </source>
</evidence>
<accession>A0A926Z6G0</accession>
<feature type="region of interest" description="Disordered" evidence="1">
    <location>
        <begin position="75"/>
        <end position="106"/>
    </location>
</feature>
<dbReference type="Pfam" id="PF00565">
    <property type="entry name" value="SNase"/>
    <property type="match status" value="1"/>
</dbReference>
<proteinExistence type="predicted"/>
<keyword evidence="2" id="KW-1133">Transmembrane helix</keyword>
<gene>
    <name evidence="4" type="ORF">H6F44_13520</name>
</gene>
<reference evidence="4" key="2">
    <citation type="submission" date="2020-08" db="EMBL/GenBank/DDBJ databases">
        <authorList>
            <person name="Chen M."/>
            <person name="Teng W."/>
            <person name="Zhao L."/>
            <person name="Hu C."/>
            <person name="Zhou Y."/>
            <person name="Han B."/>
            <person name="Song L."/>
            <person name="Shu W."/>
        </authorList>
    </citation>
    <scope>NUCLEOTIDE SEQUENCE</scope>
    <source>
        <strain evidence="4">FACHB-1277</strain>
    </source>
</reference>
<dbReference type="SUPFAM" id="SSF50199">
    <property type="entry name" value="Staphylococcal nuclease"/>
    <property type="match status" value="1"/>
</dbReference>
<organism evidence="4 5">
    <name type="scientific">Pseudanabaena cinerea FACHB-1277</name>
    <dbReference type="NCBI Taxonomy" id="2949581"/>
    <lineage>
        <taxon>Bacteria</taxon>
        <taxon>Bacillati</taxon>
        <taxon>Cyanobacteriota</taxon>
        <taxon>Cyanophyceae</taxon>
        <taxon>Pseudanabaenales</taxon>
        <taxon>Pseudanabaenaceae</taxon>
        <taxon>Pseudanabaena</taxon>
        <taxon>Pseudanabaena cinerea</taxon>
    </lineage>
</organism>
<dbReference type="EMBL" id="JACJPY010000043">
    <property type="protein sequence ID" value="MBD2151131.1"/>
    <property type="molecule type" value="Genomic_DNA"/>
</dbReference>
<dbReference type="RefSeq" id="WP_190351551.1">
    <property type="nucleotide sequence ID" value="NZ_JACJPY010000043.1"/>
</dbReference>
<evidence type="ECO:0000259" key="3">
    <source>
        <dbReference type="Pfam" id="PF00565"/>
    </source>
</evidence>
<feature type="domain" description="TNase-like" evidence="3">
    <location>
        <begin position="147"/>
        <end position="231"/>
    </location>
</feature>
<dbReference type="Gene3D" id="2.40.50.90">
    <property type="match status" value="1"/>
</dbReference>
<comment type="caution">
    <text evidence="4">The sequence shown here is derived from an EMBL/GenBank/DDBJ whole genome shotgun (WGS) entry which is preliminary data.</text>
</comment>
<evidence type="ECO:0000256" key="1">
    <source>
        <dbReference type="SAM" id="MobiDB-lite"/>
    </source>
</evidence>